<keyword evidence="3" id="KW-1185">Reference proteome</keyword>
<evidence type="ECO:0000256" key="1">
    <source>
        <dbReference type="SAM" id="Phobius"/>
    </source>
</evidence>
<accession>A0ABS1KDY2</accession>
<protein>
    <submittedName>
        <fullName evidence="2">Uncharacterized protein</fullName>
    </submittedName>
</protein>
<dbReference type="Proteomes" id="UP000603728">
    <property type="component" value="Unassembled WGS sequence"/>
</dbReference>
<proteinExistence type="predicted"/>
<comment type="caution">
    <text evidence="2">The sequence shown here is derived from an EMBL/GenBank/DDBJ whole genome shotgun (WGS) entry which is preliminary data.</text>
</comment>
<dbReference type="PROSITE" id="PS51257">
    <property type="entry name" value="PROKAR_LIPOPROTEIN"/>
    <property type="match status" value="1"/>
</dbReference>
<reference evidence="2 3" key="1">
    <citation type="submission" date="2021-01" db="EMBL/GenBank/DDBJ databases">
        <title>Genome seq and assembly of Flavobacterium sp. GN10.</title>
        <authorList>
            <person name="Chhetri G."/>
        </authorList>
    </citation>
    <scope>NUCLEOTIDE SEQUENCE [LARGE SCALE GENOMIC DNA]</scope>
    <source>
        <strain evidence="2 3">GN10</strain>
    </source>
</reference>
<keyword evidence="1" id="KW-0812">Transmembrane</keyword>
<keyword evidence="1" id="KW-0472">Membrane</keyword>
<gene>
    <name evidence="2" type="ORF">JI750_12110</name>
</gene>
<dbReference type="EMBL" id="JAERSF010000002">
    <property type="protein sequence ID" value="MBL0737640.1"/>
    <property type="molecule type" value="Genomic_DNA"/>
</dbReference>
<organism evidence="2 3">
    <name type="scientific">Flavobacterium tagetis</name>
    <dbReference type="NCBI Taxonomy" id="2801336"/>
    <lineage>
        <taxon>Bacteria</taxon>
        <taxon>Pseudomonadati</taxon>
        <taxon>Bacteroidota</taxon>
        <taxon>Flavobacteriia</taxon>
        <taxon>Flavobacteriales</taxon>
        <taxon>Flavobacteriaceae</taxon>
        <taxon>Flavobacterium</taxon>
    </lineage>
</organism>
<sequence length="61" mass="7144">MKNVLIRNSIVIFLSLLLFGCVKNEKQKKRTKPLTLDINFKEFGFTTLAYDEKKMEIDTAF</sequence>
<keyword evidence="1" id="KW-1133">Transmembrane helix</keyword>
<feature type="transmembrane region" description="Helical" evidence="1">
    <location>
        <begin position="6"/>
        <end position="22"/>
    </location>
</feature>
<dbReference type="RefSeq" id="WP_202002038.1">
    <property type="nucleotide sequence ID" value="NZ_JAERSF010000002.1"/>
</dbReference>
<evidence type="ECO:0000313" key="2">
    <source>
        <dbReference type="EMBL" id="MBL0737640.1"/>
    </source>
</evidence>
<evidence type="ECO:0000313" key="3">
    <source>
        <dbReference type="Proteomes" id="UP000603728"/>
    </source>
</evidence>
<name>A0ABS1KDY2_9FLAO</name>